<comment type="caution">
    <text evidence="1">The sequence shown here is derived from an EMBL/GenBank/DDBJ whole genome shotgun (WGS) entry which is preliminary data.</text>
</comment>
<sequence>MTGGVSAPVAVLDVRDWQCWPPEGWVEALRKWAEQHGIEARDTYRIEVHVIDTLCARVFQYDRDEKGYRYCPRDHDHMADADRCRVARREPYTVLLTSMPPEGP</sequence>
<name>A0ABW3DTK0_9ACTN</name>
<gene>
    <name evidence="1" type="ORF">ACFQ08_21790</name>
</gene>
<dbReference type="Proteomes" id="UP001597024">
    <property type="component" value="Unassembled WGS sequence"/>
</dbReference>
<evidence type="ECO:0000313" key="1">
    <source>
        <dbReference type="EMBL" id="MFD0887185.1"/>
    </source>
</evidence>
<evidence type="ECO:0000313" key="2">
    <source>
        <dbReference type="Proteomes" id="UP001597024"/>
    </source>
</evidence>
<keyword evidence="2" id="KW-1185">Reference proteome</keyword>
<organism evidence="1 2">
    <name type="scientific">Streptosporangium algeriense</name>
    <dbReference type="NCBI Taxonomy" id="1682748"/>
    <lineage>
        <taxon>Bacteria</taxon>
        <taxon>Bacillati</taxon>
        <taxon>Actinomycetota</taxon>
        <taxon>Actinomycetes</taxon>
        <taxon>Streptosporangiales</taxon>
        <taxon>Streptosporangiaceae</taxon>
        <taxon>Streptosporangium</taxon>
    </lineage>
</organism>
<accession>A0ABW3DTK0</accession>
<dbReference type="EMBL" id="JBHTHX010000841">
    <property type="protein sequence ID" value="MFD0887185.1"/>
    <property type="molecule type" value="Genomic_DNA"/>
</dbReference>
<protein>
    <submittedName>
        <fullName evidence="1">Uncharacterized protein</fullName>
    </submittedName>
</protein>
<reference evidence="2" key="1">
    <citation type="journal article" date="2019" name="Int. J. Syst. Evol. Microbiol.">
        <title>The Global Catalogue of Microorganisms (GCM) 10K type strain sequencing project: providing services to taxonomists for standard genome sequencing and annotation.</title>
        <authorList>
            <consortium name="The Broad Institute Genomics Platform"/>
            <consortium name="The Broad Institute Genome Sequencing Center for Infectious Disease"/>
            <person name="Wu L."/>
            <person name="Ma J."/>
        </authorList>
    </citation>
    <scope>NUCLEOTIDE SEQUENCE [LARGE SCALE GENOMIC DNA]</scope>
    <source>
        <strain evidence="2">CCUG 62974</strain>
    </source>
</reference>
<proteinExistence type="predicted"/>